<organism evidence="3 4">
    <name type="scientific">Lysobacter enzymogenes</name>
    <dbReference type="NCBI Taxonomy" id="69"/>
    <lineage>
        <taxon>Bacteria</taxon>
        <taxon>Pseudomonadati</taxon>
        <taxon>Pseudomonadota</taxon>
        <taxon>Gammaproteobacteria</taxon>
        <taxon>Lysobacterales</taxon>
        <taxon>Lysobacteraceae</taxon>
        <taxon>Lysobacter</taxon>
    </lineage>
</organism>
<dbReference type="GeneID" id="83064846"/>
<gene>
    <name evidence="3" type="ORF">LEN_3017</name>
</gene>
<feature type="region of interest" description="Disordered" evidence="1">
    <location>
        <begin position="1"/>
        <end position="31"/>
    </location>
</feature>
<proteinExistence type="predicted"/>
<dbReference type="SUPFAM" id="SSF47413">
    <property type="entry name" value="lambda repressor-like DNA-binding domains"/>
    <property type="match status" value="1"/>
</dbReference>
<name>A0AAU9AIU8_LYSEN</name>
<reference evidence="3 4" key="1">
    <citation type="journal article" date="2017" name="DNA Res.">
        <title>Complete genome sequence and expression profile of the commercial lytic enzyme producer Lysobacter enzymogenes M497-1.</title>
        <authorList>
            <person name="Takami H."/>
            <person name="Toyoda A."/>
            <person name="Uchiyama I."/>
            <person name="Itoh T."/>
            <person name="Takaki Y."/>
            <person name="Arai W."/>
            <person name="Nishi S."/>
            <person name="Kawai M."/>
            <person name="Shinya K."/>
            <person name="Ikeda H."/>
        </authorList>
    </citation>
    <scope>NUCLEOTIDE SEQUENCE [LARGE SCALE GENOMIC DNA]</scope>
    <source>
        <strain evidence="3 4">M497-1</strain>
    </source>
</reference>
<dbReference type="InterPro" id="IPR010982">
    <property type="entry name" value="Lambda_DNA-bd_dom_sf"/>
</dbReference>
<accession>A0AAU9AIU8</accession>
<dbReference type="EMBL" id="AP014940">
    <property type="protein sequence ID" value="BAV98504.1"/>
    <property type="molecule type" value="Genomic_DNA"/>
</dbReference>
<dbReference type="KEGG" id="lem:LEN_3017"/>
<dbReference type="Gene3D" id="1.10.260.40">
    <property type="entry name" value="lambda repressor-like DNA-binding domains"/>
    <property type="match status" value="1"/>
</dbReference>
<dbReference type="RefSeq" id="WP_096378959.1">
    <property type="nucleotide sequence ID" value="NZ_AP014940.1"/>
</dbReference>
<dbReference type="AlphaFoldDB" id="A0AAU9AIU8"/>
<dbReference type="Pfam" id="PF01381">
    <property type="entry name" value="HTH_3"/>
    <property type="match status" value="1"/>
</dbReference>
<feature type="domain" description="HTH cro/C1-type" evidence="2">
    <location>
        <begin position="40"/>
        <end position="98"/>
    </location>
</feature>
<evidence type="ECO:0000259" key="2">
    <source>
        <dbReference type="PROSITE" id="PS50943"/>
    </source>
</evidence>
<dbReference type="PROSITE" id="PS50943">
    <property type="entry name" value="HTH_CROC1"/>
    <property type="match status" value="1"/>
</dbReference>
<evidence type="ECO:0000313" key="4">
    <source>
        <dbReference type="Proteomes" id="UP000218824"/>
    </source>
</evidence>
<dbReference type="Proteomes" id="UP000218824">
    <property type="component" value="Chromosome"/>
</dbReference>
<evidence type="ECO:0000256" key="1">
    <source>
        <dbReference type="SAM" id="MobiDB-lite"/>
    </source>
</evidence>
<evidence type="ECO:0000313" key="3">
    <source>
        <dbReference type="EMBL" id="BAV98504.1"/>
    </source>
</evidence>
<sequence>MHASPLPVPNAVAARESPGDAPHADAPPLRGQVTLDSAELRRLRQSRLLSQQDLADDCWRRNIRVSVATIKRAESGRAVRFRIAHELARCFGVPVMRLVRATPAA</sequence>
<dbReference type="GO" id="GO:0003677">
    <property type="term" value="F:DNA binding"/>
    <property type="evidence" value="ECO:0007669"/>
    <property type="project" value="InterPro"/>
</dbReference>
<protein>
    <recommendedName>
        <fullName evidence="2">HTH cro/C1-type domain-containing protein</fullName>
    </recommendedName>
</protein>
<dbReference type="InterPro" id="IPR001387">
    <property type="entry name" value="Cro/C1-type_HTH"/>
</dbReference>